<dbReference type="InterPro" id="IPR036411">
    <property type="entry name" value="TorD-like_sf"/>
</dbReference>
<organism evidence="2">
    <name type="scientific">Vibrio coralliilyticus</name>
    <dbReference type="NCBI Taxonomy" id="190893"/>
    <lineage>
        <taxon>Bacteria</taxon>
        <taxon>Pseudomonadati</taxon>
        <taxon>Pseudomonadota</taxon>
        <taxon>Gammaproteobacteria</taxon>
        <taxon>Vibrionales</taxon>
        <taxon>Vibrionaceae</taxon>
        <taxon>Vibrio</taxon>
    </lineage>
</organism>
<dbReference type="RefSeq" id="WP_045984642.1">
    <property type="nucleotide sequence ID" value="NZ_CP063051.1"/>
</dbReference>
<dbReference type="Gene3D" id="1.10.3480.10">
    <property type="entry name" value="TorD-like"/>
    <property type="match status" value="1"/>
</dbReference>
<accession>A0A837GBR1</accession>
<dbReference type="InterPro" id="IPR020945">
    <property type="entry name" value="DMSO/NO3_reduct_chaperone"/>
</dbReference>
<gene>
    <name evidence="2" type="ORF">TW71_00755</name>
</gene>
<dbReference type="InterPro" id="IPR050289">
    <property type="entry name" value="TorD/DmsD_chaperones"/>
</dbReference>
<dbReference type="EMBL" id="JXXR01000001">
    <property type="protein sequence ID" value="KJY77595.1"/>
    <property type="molecule type" value="Genomic_DNA"/>
</dbReference>
<name>A0A837GBR1_9VIBR</name>
<evidence type="ECO:0000256" key="1">
    <source>
        <dbReference type="ARBA" id="ARBA00023186"/>
    </source>
</evidence>
<dbReference type="PANTHER" id="PTHR34227:SF1">
    <property type="entry name" value="DIMETHYL SULFOXIDE REDUCTASE CHAPERONE-RELATED"/>
    <property type="match status" value="1"/>
</dbReference>
<reference evidence="2" key="1">
    <citation type="journal article" date="2015" name="BMC Genomics">
        <title>Genome mining reveals unlocked bioactive potential of marine Gram-negative bacteria.</title>
        <authorList>
            <person name="Machado H."/>
            <person name="Sonnenschein E.C."/>
            <person name="Melchiorsen J."/>
            <person name="Gram L."/>
        </authorList>
    </citation>
    <scope>NUCLEOTIDE SEQUENCE</scope>
    <source>
        <strain evidence="2">S2052</strain>
    </source>
</reference>
<dbReference type="PANTHER" id="PTHR34227">
    <property type="entry name" value="CHAPERONE PROTEIN YCDY"/>
    <property type="match status" value="1"/>
</dbReference>
<comment type="caution">
    <text evidence="2">The sequence shown here is derived from an EMBL/GenBank/DDBJ whole genome shotgun (WGS) entry which is preliminary data.</text>
</comment>
<evidence type="ECO:0000313" key="2">
    <source>
        <dbReference type="EMBL" id="KJY77595.1"/>
    </source>
</evidence>
<dbReference type="AlphaFoldDB" id="A0A837GBR1"/>
<proteinExistence type="predicted"/>
<dbReference type="SUPFAM" id="SSF89155">
    <property type="entry name" value="TorD-like"/>
    <property type="match status" value="1"/>
</dbReference>
<protein>
    <submittedName>
        <fullName evidence="2">Cytochrome c oxidase subunit II</fullName>
    </submittedName>
</protein>
<keyword evidence="1" id="KW-0143">Chaperone</keyword>
<dbReference type="Pfam" id="PF02613">
    <property type="entry name" value="Nitrate_red_del"/>
    <property type="match status" value="1"/>
</dbReference>
<sequence length="212" mass="24332">MKVEEQLTLRADIYLMLSALYRQCPTVDLVQFLADLEIENAPSEMQSAWRALKQAALDVNASELEDEYHELFIGIGRGEAVPFASWHRTGSLMEKPLANIRHDLKLLGLEREESIKEPEDHISALCEVMAVLVREQDPQQQHFFNTHISPWFTSFVRQVKQAQHARFYLSVAQLCEAFLTLEQVRFSAKVKGAKANSRIDVKNAAEYEQTQR</sequence>